<evidence type="ECO:0000259" key="4">
    <source>
        <dbReference type="PROSITE" id="PS50956"/>
    </source>
</evidence>
<dbReference type="SUPFAM" id="SSF54909">
    <property type="entry name" value="Dimeric alpha+beta barrel"/>
    <property type="match status" value="1"/>
</dbReference>
<dbReference type="InterPro" id="IPR011008">
    <property type="entry name" value="Dimeric_a/b-barrel"/>
</dbReference>
<accession>A0ABD5EJA2</accession>
<dbReference type="InterPro" id="IPR019888">
    <property type="entry name" value="Tscrpt_reg_AsnC-like"/>
</dbReference>
<evidence type="ECO:0000256" key="2">
    <source>
        <dbReference type="ARBA" id="ARBA00023125"/>
    </source>
</evidence>
<dbReference type="SMART" id="SM00344">
    <property type="entry name" value="HTH_ASNC"/>
    <property type="match status" value="1"/>
</dbReference>
<evidence type="ECO:0000313" key="5">
    <source>
        <dbReference type="EMBL" id="MDT0434464.1"/>
    </source>
</evidence>
<dbReference type="PANTHER" id="PTHR30154">
    <property type="entry name" value="LEUCINE-RESPONSIVE REGULATORY PROTEIN"/>
    <property type="match status" value="1"/>
</dbReference>
<dbReference type="Gene3D" id="3.30.70.920">
    <property type="match status" value="1"/>
</dbReference>
<evidence type="ECO:0000313" key="6">
    <source>
        <dbReference type="Proteomes" id="UP001183535"/>
    </source>
</evidence>
<dbReference type="InterPro" id="IPR036390">
    <property type="entry name" value="WH_DNA-bd_sf"/>
</dbReference>
<dbReference type="EMBL" id="JAVRES010000002">
    <property type="protein sequence ID" value="MDT0434464.1"/>
    <property type="molecule type" value="Genomic_DNA"/>
</dbReference>
<dbReference type="PANTHER" id="PTHR30154:SF34">
    <property type="entry name" value="TRANSCRIPTIONAL REGULATOR AZLB"/>
    <property type="match status" value="1"/>
</dbReference>
<reference evidence="6" key="1">
    <citation type="submission" date="2023-07" db="EMBL/GenBank/DDBJ databases">
        <title>30 novel species of actinomycetes from the DSMZ collection.</title>
        <authorList>
            <person name="Nouioui I."/>
        </authorList>
    </citation>
    <scope>NUCLEOTIDE SEQUENCE [LARGE SCALE GENOMIC DNA]</scope>
    <source>
        <strain evidence="6">DSM 41981</strain>
    </source>
</reference>
<keyword evidence="2" id="KW-0238">DNA-binding</keyword>
<keyword evidence="3" id="KW-0804">Transcription</keyword>
<dbReference type="Pfam" id="PF01037">
    <property type="entry name" value="AsnC_trans_reg"/>
    <property type="match status" value="1"/>
</dbReference>
<dbReference type="Gene3D" id="1.10.10.10">
    <property type="entry name" value="Winged helix-like DNA-binding domain superfamily/Winged helix DNA-binding domain"/>
    <property type="match status" value="2"/>
</dbReference>
<proteinExistence type="predicted"/>
<dbReference type="Proteomes" id="UP001183535">
    <property type="component" value="Unassembled WGS sequence"/>
</dbReference>
<keyword evidence="6" id="KW-1185">Reference proteome</keyword>
<dbReference type="PROSITE" id="PS50956">
    <property type="entry name" value="HTH_ASNC_2"/>
    <property type="match status" value="1"/>
</dbReference>
<dbReference type="PRINTS" id="PR00033">
    <property type="entry name" value="HTHASNC"/>
</dbReference>
<evidence type="ECO:0000256" key="1">
    <source>
        <dbReference type="ARBA" id="ARBA00023015"/>
    </source>
</evidence>
<dbReference type="SUPFAM" id="SSF46785">
    <property type="entry name" value="Winged helix' DNA-binding domain"/>
    <property type="match status" value="2"/>
</dbReference>
<dbReference type="InterPro" id="IPR000485">
    <property type="entry name" value="AsnC-type_HTH_dom"/>
</dbReference>
<dbReference type="AlphaFoldDB" id="A0ABD5EJA2"/>
<organism evidence="5 6">
    <name type="scientific">Streptomyces doudnae</name>
    <dbReference type="NCBI Taxonomy" id="3075536"/>
    <lineage>
        <taxon>Bacteria</taxon>
        <taxon>Bacillati</taxon>
        <taxon>Actinomycetota</taxon>
        <taxon>Actinomycetes</taxon>
        <taxon>Kitasatosporales</taxon>
        <taxon>Streptomycetaceae</taxon>
        <taxon>Streptomyces</taxon>
    </lineage>
</organism>
<sequence length="333" mass="35327">MVNDSDASEELSGLDQRIVAALQISPRAGVAEVGRILGEHERAVSRHLQRLLDTGAVRSTAEWDPLRRGLGPAVRLRLKAPMGCLKSAVRELANRPDVLNVAAVGGAAGHLWCDLLLASRSLLYSLTTDGVPGLPGVNVLDAHVTLRPFLTEAGWHAPVLTEEEEKRLRASLVRPLPGHAHRYELTPTDLRVAEALMKNGRVSLTDLGAALGVSTATAGRRVTALLERGVLHLRTVVDPALLGRPVEARVRLRVHPAGIGEVGTALAACPAVRSCVAVTGTHNLLADVCVEGETDLYGFVADALGALPHVVAYDIDIVRRLPPDGAVPGETPR</sequence>
<gene>
    <name evidence="5" type="ORF">RM877_07180</name>
</gene>
<dbReference type="RefSeq" id="WP_093836104.1">
    <property type="nucleotide sequence ID" value="NZ_JAVRES010000002.1"/>
</dbReference>
<comment type="caution">
    <text evidence="5">The sequence shown here is derived from an EMBL/GenBank/DDBJ whole genome shotgun (WGS) entry which is preliminary data.</text>
</comment>
<dbReference type="InterPro" id="IPR019887">
    <property type="entry name" value="Tscrpt_reg_AsnC/Lrp_C"/>
</dbReference>
<protein>
    <submittedName>
        <fullName evidence="5">Lrp/AsnC family transcriptional regulator</fullName>
    </submittedName>
</protein>
<dbReference type="GO" id="GO:0003677">
    <property type="term" value="F:DNA binding"/>
    <property type="evidence" value="ECO:0007669"/>
    <property type="project" value="UniProtKB-KW"/>
</dbReference>
<dbReference type="Pfam" id="PF13404">
    <property type="entry name" value="HTH_AsnC-type"/>
    <property type="match status" value="1"/>
</dbReference>
<name>A0ABD5EJA2_9ACTN</name>
<evidence type="ECO:0000256" key="3">
    <source>
        <dbReference type="ARBA" id="ARBA00023163"/>
    </source>
</evidence>
<dbReference type="PROSITE" id="PS00519">
    <property type="entry name" value="HTH_ASNC_1"/>
    <property type="match status" value="1"/>
</dbReference>
<feature type="domain" description="HTH asnC-type" evidence="4">
    <location>
        <begin position="185"/>
        <end position="245"/>
    </location>
</feature>
<keyword evidence="1" id="KW-0805">Transcription regulation</keyword>
<dbReference type="InterPro" id="IPR019885">
    <property type="entry name" value="Tscrpt_reg_HTH_AsnC-type_CS"/>
</dbReference>
<dbReference type="InterPro" id="IPR036388">
    <property type="entry name" value="WH-like_DNA-bd_sf"/>
</dbReference>